<evidence type="ECO:0000313" key="1">
    <source>
        <dbReference type="EMBL" id="KAF5951824.1"/>
    </source>
</evidence>
<dbReference type="PROSITE" id="PS00163">
    <property type="entry name" value="FUMARATE_LYASES"/>
    <property type="match status" value="1"/>
</dbReference>
<proteinExistence type="predicted"/>
<sequence length="131" mass="15038">MFFIEDEYVSLALDYQSGSDSMSKKENPLQTFEKISPFPVRLPHKQQLRITHKWAASKACSSIIVLYKQKMKQKWMAKWERKLLERGDLNLLAIGTNHGGYLPAVFDQSMANADCREDLVREGSLNAQAFI</sequence>
<gene>
    <name evidence="1" type="ORF">HYC85_009768</name>
</gene>
<dbReference type="EMBL" id="JACBKZ010000004">
    <property type="protein sequence ID" value="KAF5951824.1"/>
    <property type="molecule type" value="Genomic_DNA"/>
</dbReference>
<comment type="caution">
    <text evidence="1">The sequence shown here is derived from an EMBL/GenBank/DDBJ whole genome shotgun (WGS) entry which is preliminary data.</text>
</comment>
<dbReference type="Proteomes" id="UP000593564">
    <property type="component" value="Unassembled WGS sequence"/>
</dbReference>
<protein>
    <submittedName>
        <fullName evidence="1">Uncharacterized protein</fullName>
    </submittedName>
</protein>
<keyword evidence="2" id="KW-1185">Reference proteome</keyword>
<organism evidence="1 2">
    <name type="scientific">Camellia sinensis</name>
    <name type="common">Tea plant</name>
    <name type="synonym">Thea sinensis</name>
    <dbReference type="NCBI Taxonomy" id="4442"/>
    <lineage>
        <taxon>Eukaryota</taxon>
        <taxon>Viridiplantae</taxon>
        <taxon>Streptophyta</taxon>
        <taxon>Embryophyta</taxon>
        <taxon>Tracheophyta</taxon>
        <taxon>Spermatophyta</taxon>
        <taxon>Magnoliopsida</taxon>
        <taxon>eudicotyledons</taxon>
        <taxon>Gunneridae</taxon>
        <taxon>Pentapetalae</taxon>
        <taxon>asterids</taxon>
        <taxon>Ericales</taxon>
        <taxon>Theaceae</taxon>
        <taxon>Camellia</taxon>
    </lineage>
</organism>
<evidence type="ECO:0000313" key="2">
    <source>
        <dbReference type="Proteomes" id="UP000593564"/>
    </source>
</evidence>
<dbReference type="AlphaFoldDB" id="A0A7J7HIL1"/>
<accession>A0A7J7HIL1</accession>
<name>A0A7J7HIL1_CAMSI</name>
<reference evidence="1 2" key="2">
    <citation type="submission" date="2020-07" db="EMBL/GenBank/DDBJ databases">
        <title>Genome assembly of wild tea tree DASZ reveals pedigree and selection history of tea varieties.</title>
        <authorList>
            <person name="Zhang W."/>
        </authorList>
    </citation>
    <scope>NUCLEOTIDE SEQUENCE [LARGE SCALE GENOMIC DNA]</scope>
    <source>
        <strain evidence="2">cv. G240</strain>
        <tissue evidence="1">Leaf</tissue>
    </source>
</reference>
<dbReference type="InterPro" id="IPR020557">
    <property type="entry name" value="Fumarate_lyase_CS"/>
</dbReference>
<dbReference type="GO" id="GO:0003824">
    <property type="term" value="F:catalytic activity"/>
    <property type="evidence" value="ECO:0007669"/>
    <property type="project" value="InterPro"/>
</dbReference>
<reference evidence="2" key="1">
    <citation type="journal article" date="2020" name="Nat. Commun.">
        <title>Genome assembly of wild tea tree DASZ reveals pedigree and selection history of tea varieties.</title>
        <authorList>
            <person name="Zhang W."/>
            <person name="Zhang Y."/>
            <person name="Qiu H."/>
            <person name="Guo Y."/>
            <person name="Wan H."/>
            <person name="Zhang X."/>
            <person name="Scossa F."/>
            <person name="Alseekh S."/>
            <person name="Zhang Q."/>
            <person name="Wang P."/>
            <person name="Xu L."/>
            <person name="Schmidt M.H."/>
            <person name="Jia X."/>
            <person name="Li D."/>
            <person name="Zhu A."/>
            <person name="Guo F."/>
            <person name="Chen W."/>
            <person name="Ni D."/>
            <person name="Usadel B."/>
            <person name="Fernie A.R."/>
            <person name="Wen W."/>
        </authorList>
    </citation>
    <scope>NUCLEOTIDE SEQUENCE [LARGE SCALE GENOMIC DNA]</scope>
    <source>
        <strain evidence="2">cv. G240</strain>
    </source>
</reference>